<dbReference type="RefSeq" id="WP_146573274.1">
    <property type="nucleotide sequence ID" value="NZ_CP042306.1"/>
</dbReference>
<evidence type="ECO:0000313" key="3">
    <source>
        <dbReference type="Proteomes" id="UP000315673"/>
    </source>
</evidence>
<dbReference type="KEGG" id="spai:FPZ24_14875"/>
<evidence type="ECO:0000313" key="2">
    <source>
        <dbReference type="EMBL" id="QDZ08592.1"/>
    </source>
</evidence>
<reference evidence="2 3" key="1">
    <citation type="submission" date="2019-07" db="EMBL/GenBank/DDBJ databases">
        <title>Full genome sequence of Sphingomonas sp. 4R-6-7(HKS19).</title>
        <authorList>
            <person name="Im W.-T."/>
        </authorList>
    </citation>
    <scope>NUCLEOTIDE SEQUENCE [LARGE SCALE GENOMIC DNA]</scope>
    <source>
        <strain evidence="2 3">HKS19</strain>
    </source>
</reference>
<feature type="signal peptide" evidence="1">
    <location>
        <begin position="1"/>
        <end position="18"/>
    </location>
</feature>
<name>A0A5B8LMC1_9SPHN</name>
<proteinExistence type="predicted"/>
<organism evidence="2 3">
    <name type="scientific">Sphingomonas panacisoli</name>
    <dbReference type="NCBI Taxonomy" id="1813879"/>
    <lineage>
        <taxon>Bacteria</taxon>
        <taxon>Pseudomonadati</taxon>
        <taxon>Pseudomonadota</taxon>
        <taxon>Alphaproteobacteria</taxon>
        <taxon>Sphingomonadales</taxon>
        <taxon>Sphingomonadaceae</taxon>
        <taxon>Sphingomonas</taxon>
    </lineage>
</organism>
<keyword evidence="3" id="KW-1185">Reference proteome</keyword>
<dbReference type="AlphaFoldDB" id="A0A5B8LMC1"/>
<dbReference type="Proteomes" id="UP000315673">
    <property type="component" value="Chromosome"/>
</dbReference>
<protein>
    <recommendedName>
        <fullName evidence="4">DUF3828 domain-containing protein</fullName>
    </recommendedName>
</protein>
<feature type="chain" id="PRO_5022989794" description="DUF3828 domain-containing protein" evidence="1">
    <location>
        <begin position="19"/>
        <end position="163"/>
    </location>
</feature>
<evidence type="ECO:0000256" key="1">
    <source>
        <dbReference type="SAM" id="SignalP"/>
    </source>
</evidence>
<dbReference type="OrthoDB" id="7586086at2"/>
<gene>
    <name evidence="2" type="ORF">FPZ24_14875</name>
</gene>
<sequence length="163" mass="17506">MKQALIALALIAAAPAPAGPAASAKAFVDSLYRPWIASLKRDSSADRTGYMPKDDESVYIPELSALLNKDQRISNRTGDVGVIDWVILCSCQDDGGLGYRVTIPVATAKTATAKVALSFGGKYDRTLTLKLMKLPAGWRIADVADTDMPSLLALLRKELRGKK</sequence>
<keyword evidence="1" id="KW-0732">Signal</keyword>
<accession>A0A5B8LMC1</accession>
<evidence type="ECO:0008006" key="4">
    <source>
        <dbReference type="Google" id="ProtNLM"/>
    </source>
</evidence>
<dbReference type="EMBL" id="CP042306">
    <property type="protein sequence ID" value="QDZ08592.1"/>
    <property type="molecule type" value="Genomic_DNA"/>
</dbReference>